<evidence type="ECO:0000256" key="1">
    <source>
        <dbReference type="ARBA" id="ARBA00023015"/>
    </source>
</evidence>
<gene>
    <name evidence="6" type="ORF">AUF17_14190</name>
    <name evidence="5" type="ORF">P7D43_15770</name>
</gene>
<dbReference type="AlphaFoldDB" id="A0A553SDY8"/>
<evidence type="ECO:0000256" key="3">
    <source>
        <dbReference type="ARBA" id="ARBA00023163"/>
    </source>
</evidence>
<reference evidence="6 7" key="1">
    <citation type="submission" date="2017-10" db="EMBL/GenBank/DDBJ databases">
        <title>FDA dAtabase for Regulatory Grade micrObial Sequences (FDA-ARGOS): Supporting development and validation of Infectious Disease Dx tests.</title>
        <authorList>
            <person name="Campos J."/>
            <person name="Goldberg B."/>
            <person name="Tallon L.J."/>
            <person name="Sadzewicz L."/>
            <person name="Sengamalay N."/>
            <person name="Ott S."/>
            <person name="Godinez A."/>
            <person name="Nagaraj S."/>
            <person name="Vyas G."/>
            <person name="Aluvathingal J."/>
            <person name="Nadendla S."/>
            <person name="Geyer C."/>
            <person name="Nandy P."/>
            <person name="Hobson J."/>
            <person name="Sichtig H."/>
        </authorList>
    </citation>
    <scope>NUCLEOTIDE SEQUENCE [LARGE SCALE GENOMIC DNA]</scope>
    <source>
        <strain evidence="6 7">FDAARGOS_185</strain>
    </source>
</reference>
<dbReference type="PROSITE" id="PS01117">
    <property type="entry name" value="HTH_MARR_1"/>
    <property type="match status" value="1"/>
</dbReference>
<dbReference type="Gene3D" id="1.10.10.10">
    <property type="entry name" value="Winged helix-like DNA-binding domain superfamily/Winged helix DNA-binding domain"/>
    <property type="match status" value="1"/>
</dbReference>
<dbReference type="PANTHER" id="PTHR42756:SF1">
    <property type="entry name" value="TRANSCRIPTIONAL REPRESSOR OF EMRAB OPERON"/>
    <property type="match status" value="1"/>
</dbReference>
<dbReference type="Proteomes" id="UP001260773">
    <property type="component" value="Unassembled WGS sequence"/>
</dbReference>
<sequence>MNQSESIGFEVRELSLLIARYIEKMSDGGHIRGPQGFALGYLVHNRDKEIYQKDLEEKLSIRKPTASNLVDRMIKNGFLTTAPSQKDKRLKRLIVTEKAIQTTIEVEQQIENIENILKQGISDEELTQFSATMEKFKQNLKYHL</sequence>
<keyword evidence="2" id="KW-0238">DNA-binding</keyword>
<dbReference type="Pfam" id="PF12802">
    <property type="entry name" value="MarR_2"/>
    <property type="match status" value="1"/>
</dbReference>
<reference evidence="5" key="2">
    <citation type="submission" date="2023-03" db="EMBL/GenBank/DDBJ databases">
        <authorList>
            <person name="Shen W."/>
            <person name="Cai J."/>
        </authorList>
    </citation>
    <scope>NUCLEOTIDE SEQUENCE</scope>
    <source>
        <strain evidence="5">P33-2</strain>
    </source>
</reference>
<dbReference type="PANTHER" id="PTHR42756">
    <property type="entry name" value="TRANSCRIPTIONAL REGULATOR, MARR"/>
    <property type="match status" value="1"/>
</dbReference>
<dbReference type="InterPro" id="IPR036388">
    <property type="entry name" value="WH-like_DNA-bd_sf"/>
</dbReference>
<dbReference type="PRINTS" id="PR00598">
    <property type="entry name" value="HTHMARR"/>
</dbReference>
<protein>
    <submittedName>
        <fullName evidence="6">MarR family transcriptional regulator</fullName>
    </submittedName>
</protein>
<keyword evidence="1" id="KW-0805">Transcription regulation</keyword>
<keyword evidence="3" id="KW-0804">Transcription</keyword>
<proteinExistence type="predicted"/>
<evidence type="ECO:0000313" key="5">
    <source>
        <dbReference type="EMBL" id="MDT2403827.1"/>
    </source>
</evidence>
<comment type="caution">
    <text evidence="6">The sequence shown here is derived from an EMBL/GenBank/DDBJ whole genome shotgun (WGS) entry which is preliminary data.</text>
</comment>
<dbReference type="Proteomes" id="UP000316316">
    <property type="component" value="Unassembled WGS sequence"/>
</dbReference>
<evidence type="ECO:0000259" key="4">
    <source>
        <dbReference type="PROSITE" id="PS50995"/>
    </source>
</evidence>
<dbReference type="SMART" id="SM00347">
    <property type="entry name" value="HTH_MARR"/>
    <property type="match status" value="1"/>
</dbReference>
<accession>A0A553SDY8</accession>
<evidence type="ECO:0000313" key="6">
    <source>
        <dbReference type="EMBL" id="TRZ35161.1"/>
    </source>
</evidence>
<organism evidence="6 7">
    <name type="scientific">Enterococcus avium</name>
    <name type="common">Streptococcus avium</name>
    <dbReference type="NCBI Taxonomy" id="33945"/>
    <lineage>
        <taxon>Bacteria</taxon>
        <taxon>Bacillati</taxon>
        <taxon>Bacillota</taxon>
        <taxon>Bacilli</taxon>
        <taxon>Lactobacillales</taxon>
        <taxon>Enterococcaceae</taxon>
        <taxon>Enterococcus</taxon>
    </lineage>
</organism>
<dbReference type="GO" id="GO:0003677">
    <property type="term" value="F:DNA binding"/>
    <property type="evidence" value="ECO:0007669"/>
    <property type="project" value="UniProtKB-KW"/>
</dbReference>
<dbReference type="InterPro" id="IPR000835">
    <property type="entry name" value="HTH_MarR-typ"/>
</dbReference>
<dbReference type="InterPro" id="IPR023187">
    <property type="entry name" value="Tscrpt_reg_MarR-type_CS"/>
</dbReference>
<feature type="domain" description="HTH marR-type" evidence="4">
    <location>
        <begin position="1"/>
        <end position="138"/>
    </location>
</feature>
<dbReference type="EMBL" id="JARPWH010000066">
    <property type="protein sequence ID" value="MDT2403827.1"/>
    <property type="molecule type" value="Genomic_DNA"/>
</dbReference>
<dbReference type="PROSITE" id="PS50995">
    <property type="entry name" value="HTH_MARR_2"/>
    <property type="match status" value="1"/>
</dbReference>
<evidence type="ECO:0000313" key="7">
    <source>
        <dbReference type="Proteomes" id="UP000316316"/>
    </source>
</evidence>
<dbReference type="InterPro" id="IPR036390">
    <property type="entry name" value="WH_DNA-bd_sf"/>
</dbReference>
<evidence type="ECO:0000256" key="2">
    <source>
        <dbReference type="ARBA" id="ARBA00023125"/>
    </source>
</evidence>
<dbReference type="RefSeq" id="WP_048719420.1">
    <property type="nucleotide sequence ID" value="NZ_CABGUH010000001.1"/>
</dbReference>
<name>A0A553SDY8_ENTAV</name>
<dbReference type="GeneID" id="69569699"/>
<dbReference type="GO" id="GO:0003700">
    <property type="term" value="F:DNA-binding transcription factor activity"/>
    <property type="evidence" value="ECO:0007669"/>
    <property type="project" value="InterPro"/>
</dbReference>
<dbReference type="EMBL" id="PDXQ01000001">
    <property type="protein sequence ID" value="TRZ35161.1"/>
    <property type="molecule type" value="Genomic_DNA"/>
</dbReference>
<dbReference type="SUPFAM" id="SSF46785">
    <property type="entry name" value="Winged helix' DNA-binding domain"/>
    <property type="match status" value="1"/>
</dbReference>